<comment type="caution">
    <text evidence="1">The sequence shown here is derived from an EMBL/GenBank/DDBJ whole genome shotgun (WGS) entry which is preliminary data.</text>
</comment>
<dbReference type="OrthoDB" id="5429442at2759"/>
<organism evidence="1 2">
    <name type="scientific">Psilocybe cf. subviscida</name>
    <dbReference type="NCBI Taxonomy" id="2480587"/>
    <lineage>
        <taxon>Eukaryota</taxon>
        <taxon>Fungi</taxon>
        <taxon>Dikarya</taxon>
        <taxon>Basidiomycota</taxon>
        <taxon>Agaricomycotina</taxon>
        <taxon>Agaricomycetes</taxon>
        <taxon>Agaricomycetidae</taxon>
        <taxon>Agaricales</taxon>
        <taxon>Agaricineae</taxon>
        <taxon>Strophariaceae</taxon>
        <taxon>Psilocybe</taxon>
    </lineage>
</organism>
<gene>
    <name evidence="1" type="ORF">D9619_010766</name>
</gene>
<accession>A0A8H5B8Y8</accession>
<reference evidence="1 2" key="1">
    <citation type="journal article" date="2020" name="ISME J.">
        <title>Uncovering the hidden diversity of litter-decomposition mechanisms in mushroom-forming fungi.</title>
        <authorList>
            <person name="Floudas D."/>
            <person name="Bentzer J."/>
            <person name="Ahren D."/>
            <person name="Johansson T."/>
            <person name="Persson P."/>
            <person name="Tunlid A."/>
        </authorList>
    </citation>
    <scope>NUCLEOTIDE SEQUENCE [LARGE SCALE GENOMIC DNA]</scope>
    <source>
        <strain evidence="1 2">CBS 101986</strain>
    </source>
</reference>
<proteinExistence type="predicted"/>
<evidence type="ECO:0000313" key="1">
    <source>
        <dbReference type="EMBL" id="KAF5318840.1"/>
    </source>
</evidence>
<sequence>MDHAKLQQERLTSTKLEPYDMITAVTERSINAQLQAMHSNNESLRRILLTSPDTDDDWTGLNAELSAPTVQLKIGTEDRIVLFFVNIKSATLKYREIKGKKVEEKTCDFSDSRIAVSVNLTFETAAFTTLPPDVQKRLAVLNNYSINQLLIDFGSTSLARLDTKNSNVYEKLETIHLRAAAEFNIFMNMYFNALAGDHNVSVLHYIPLASAETDRQKYPMPTIPPTKLTFQNIPFLTSASDKGSLNDNNMLVYLQMTDKDATLPERLLEISANWVVPPPSDKEAERYDGTVALSRKIFLDGWLLPKLAEFNRDSTWIVKEAWSEDTGFLNLGTVIHMDGHMGWTGATESDIKWNAITADTVDQWAKDKVPGFAGDWYKFYNSNNKDDNGVIERVYQKGTTLNYCFIPESYASNGKCEILVAGVTQVEFYVNVDLIPSKAKVTGTWSTKLVLDGVNDGELVITAENITPKIDKEVNDAIFHGGDIDNLINAAESGLKNLNMTSLLSKITKVFRDGWDFILPGAADFYISKAVFNKRKDLLCELKYRELA</sequence>
<protein>
    <submittedName>
        <fullName evidence="1">Uncharacterized protein</fullName>
    </submittedName>
</protein>
<dbReference type="EMBL" id="JAACJJ010000030">
    <property type="protein sequence ID" value="KAF5318840.1"/>
    <property type="molecule type" value="Genomic_DNA"/>
</dbReference>
<name>A0A8H5B8Y8_9AGAR</name>
<keyword evidence="2" id="KW-1185">Reference proteome</keyword>
<dbReference type="AlphaFoldDB" id="A0A8H5B8Y8"/>
<evidence type="ECO:0000313" key="2">
    <source>
        <dbReference type="Proteomes" id="UP000567179"/>
    </source>
</evidence>
<dbReference type="Proteomes" id="UP000567179">
    <property type="component" value="Unassembled WGS sequence"/>
</dbReference>